<dbReference type="AlphaFoldDB" id="A0A6A4VSE0"/>
<reference evidence="12 13" key="1">
    <citation type="submission" date="2019-07" db="EMBL/GenBank/DDBJ databases">
        <title>Draft genome assembly of a fouling barnacle, Amphibalanus amphitrite (Darwin, 1854): The first reference genome for Thecostraca.</title>
        <authorList>
            <person name="Kim W."/>
        </authorList>
    </citation>
    <scope>NUCLEOTIDE SEQUENCE [LARGE SCALE GENOMIC DNA]</scope>
    <source>
        <strain evidence="12">SNU_AA5</strain>
        <tissue evidence="12">Soma without cirri and trophi</tissue>
    </source>
</reference>
<evidence type="ECO:0000256" key="4">
    <source>
        <dbReference type="ARBA" id="ARBA00023015"/>
    </source>
</evidence>
<dbReference type="InterPro" id="IPR004598">
    <property type="entry name" value="TFIIH_p52/Tfb2"/>
</dbReference>
<evidence type="ECO:0000256" key="6">
    <source>
        <dbReference type="ARBA" id="ARBA00023204"/>
    </source>
</evidence>
<comment type="subcellular location">
    <subcellularLocation>
        <location evidence="1 10">Nucleus</location>
    </subcellularLocation>
</comment>
<evidence type="ECO:0000313" key="12">
    <source>
        <dbReference type="EMBL" id="KAF0293632.1"/>
    </source>
</evidence>
<dbReference type="GO" id="GO:0003690">
    <property type="term" value="F:double-stranded DNA binding"/>
    <property type="evidence" value="ECO:0007669"/>
    <property type="project" value="TreeGrafter"/>
</dbReference>
<accession>A0A6A4VSE0</accession>
<evidence type="ECO:0000256" key="3">
    <source>
        <dbReference type="ARBA" id="ARBA00022763"/>
    </source>
</evidence>
<dbReference type="GO" id="GO:0005675">
    <property type="term" value="C:transcription factor TFIIH holo complex"/>
    <property type="evidence" value="ECO:0007669"/>
    <property type="project" value="TreeGrafter"/>
</dbReference>
<name>A0A6A4VSE0_AMPAM</name>
<keyword evidence="4 10" id="KW-0805">Transcription regulation</keyword>
<dbReference type="EMBL" id="VIIS01001732">
    <property type="protein sequence ID" value="KAF0293632.1"/>
    <property type="molecule type" value="Genomic_DNA"/>
</dbReference>
<keyword evidence="7 10" id="KW-0539">Nucleus</keyword>
<dbReference type="GO" id="GO:0006289">
    <property type="term" value="P:nucleotide-excision repair"/>
    <property type="evidence" value="ECO:0007669"/>
    <property type="project" value="InterPro"/>
</dbReference>
<comment type="similarity">
    <text evidence="2 10">Belongs to the TFB2 family.</text>
</comment>
<evidence type="ECO:0000256" key="8">
    <source>
        <dbReference type="ARBA" id="ARBA00064576"/>
    </source>
</evidence>
<comment type="subunit">
    <text evidence="8">Component of the 7-subunit TFIIH core complex composed of XPB/ERCC3, XPD/ERCC2, GTF2H1, GTF2H2, GTF2H3, GTF2H4 and GTF2H5, which is active in NER. The core complex associates with the 3-subunit CDK-activating kinase (CAK) module composed of CCNH/cyclin H, CDK7 and MNAT1 to form the 10-subunit holoenzyme (holo-TFIIH) active in transcription. Part of TBP-based Pol II pre-initiation complex (PIC), in which Pol II core assembles with general transcription factors and other specific initiation factors including GTF2E1, GTF2E2, GTF2F1, GTF2F2, TCEA1, ERCC2, ERCC3, GTF2H2, GTF2H3, GTF2H4, GTF2H5, GTF2A1, GTF2A2, GTF2B and TBP; this large multi-subunit PIC complex mediates DNA unwinding and targets Pol II core to the transcription start site where the first phosphodiester bond forms.</text>
</comment>
<keyword evidence="13" id="KW-1185">Reference proteome</keyword>
<protein>
    <recommendedName>
        <fullName evidence="9 10">General transcription factor IIH subunit 4</fullName>
    </recommendedName>
</protein>
<dbReference type="GO" id="GO:0006366">
    <property type="term" value="P:transcription by RNA polymerase II"/>
    <property type="evidence" value="ECO:0007669"/>
    <property type="project" value="UniProtKB-ARBA"/>
</dbReference>
<dbReference type="GO" id="GO:0000439">
    <property type="term" value="C:transcription factor TFIIH core complex"/>
    <property type="evidence" value="ECO:0007669"/>
    <property type="project" value="InterPro"/>
</dbReference>
<organism evidence="12 13">
    <name type="scientific">Amphibalanus amphitrite</name>
    <name type="common">Striped barnacle</name>
    <name type="synonym">Balanus amphitrite</name>
    <dbReference type="NCBI Taxonomy" id="1232801"/>
    <lineage>
        <taxon>Eukaryota</taxon>
        <taxon>Metazoa</taxon>
        <taxon>Ecdysozoa</taxon>
        <taxon>Arthropoda</taxon>
        <taxon>Crustacea</taxon>
        <taxon>Multicrustacea</taxon>
        <taxon>Cirripedia</taxon>
        <taxon>Thoracica</taxon>
        <taxon>Thoracicalcarea</taxon>
        <taxon>Balanomorpha</taxon>
        <taxon>Balanoidea</taxon>
        <taxon>Balanidae</taxon>
        <taxon>Amphibalaninae</taxon>
        <taxon>Amphibalanus</taxon>
    </lineage>
</organism>
<feature type="domain" description="Transcription factor Tfb2 C-terminal" evidence="11">
    <location>
        <begin position="318"/>
        <end position="385"/>
    </location>
</feature>
<comment type="caution">
    <text evidence="12">The sequence shown here is derived from an EMBL/GenBank/DDBJ whole genome shotgun (WGS) entry which is preliminary data.</text>
</comment>
<dbReference type="NCBIfam" id="TIGR00625">
    <property type="entry name" value="tfb2"/>
    <property type="match status" value="1"/>
</dbReference>
<evidence type="ECO:0000256" key="1">
    <source>
        <dbReference type="ARBA" id="ARBA00004123"/>
    </source>
</evidence>
<dbReference type="OrthoDB" id="364513at2759"/>
<evidence type="ECO:0000313" key="13">
    <source>
        <dbReference type="Proteomes" id="UP000440578"/>
    </source>
</evidence>
<dbReference type="Pfam" id="PF03849">
    <property type="entry name" value="Tfb2"/>
    <property type="match status" value="1"/>
</dbReference>
<evidence type="ECO:0000256" key="10">
    <source>
        <dbReference type="RuleBase" id="RU364024"/>
    </source>
</evidence>
<gene>
    <name evidence="12" type="primary">Gtf2h4</name>
    <name evidence="12" type="ORF">FJT64_008582</name>
</gene>
<sequence>MNISAHDLKTLEVTEVAQTLIQLRIWHEVQLPGGLPGWVLNDVFRKNVRVCMLEGGVSQGLRACTTPDPNQRSVEALDTYSLERWECVLHYMVGSSQQEGIAMDAVRLLLHSGLMKTDGDDPQPVITRQGFQFLLMETGAQVWYLLLQYLDTCHYHGLSQVECLTFLLQLGFSKLGCDYVTDGMSEQQLTFLQHLREFGLVYQRKRSSGRFYPTRLALDLSAGSRRRLAIQSQGFLVVETNYRVYTYGASDLQVALVGLFCEMVYRLPNLSVAILTRDSVRQALRSGITADQIIAFLRMHAHAEMKKQDPLLPGTVVDQIKLWEIERNRFTFAEGVLYNQFLAQADFEMLRNYARDMGCLTWESPEKRVMVVTKEGHDDVKRYWRRYGRGNN</sequence>
<keyword evidence="5 10" id="KW-0804">Transcription</keyword>
<dbReference type="Pfam" id="PF18307">
    <property type="entry name" value="Tfb2_C"/>
    <property type="match status" value="1"/>
</dbReference>
<comment type="function">
    <text evidence="10">Component of the general transcription and DNA repair factor IIH (TFIIH) core complex which is involved in general and transcription-coupled nucleotide excision repair (NER) of damaged DNA.</text>
</comment>
<dbReference type="PANTHER" id="PTHR13152:SF0">
    <property type="entry name" value="GENERAL TRANSCRIPTION FACTOR IIH SUBUNIT 4"/>
    <property type="match status" value="1"/>
</dbReference>
<evidence type="ECO:0000256" key="7">
    <source>
        <dbReference type="ARBA" id="ARBA00023242"/>
    </source>
</evidence>
<dbReference type="InterPro" id="IPR040662">
    <property type="entry name" value="Tfb2_C"/>
</dbReference>
<proteinExistence type="inferred from homology"/>
<dbReference type="FunFam" id="3.30.70.2610:FF:000001">
    <property type="entry name" value="General transcription factor IIH subunit 4"/>
    <property type="match status" value="1"/>
</dbReference>
<dbReference type="GO" id="GO:0001671">
    <property type="term" value="F:ATPase activator activity"/>
    <property type="evidence" value="ECO:0007669"/>
    <property type="project" value="InterPro"/>
</dbReference>
<keyword evidence="3 10" id="KW-0227">DNA damage</keyword>
<dbReference type="Proteomes" id="UP000440578">
    <property type="component" value="Unassembled WGS sequence"/>
</dbReference>
<keyword evidence="6 10" id="KW-0234">DNA repair</keyword>
<dbReference type="PANTHER" id="PTHR13152">
    <property type="entry name" value="TFIIH, POLYPEPTIDE 4"/>
    <property type="match status" value="1"/>
</dbReference>
<dbReference type="Gene3D" id="3.30.70.2610">
    <property type="match status" value="1"/>
</dbReference>
<evidence type="ECO:0000256" key="9">
    <source>
        <dbReference type="ARBA" id="ARBA00070130"/>
    </source>
</evidence>
<evidence type="ECO:0000259" key="11">
    <source>
        <dbReference type="Pfam" id="PF18307"/>
    </source>
</evidence>
<evidence type="ECO:0000256" key="2">
    <source>
        <dbReference type="ARBA" id="ARBA00007132"/>
    </source>
</evidence>
<evidence type="ECO:0000256" key="5">
    <source>
        <dbReference type="ARBA" id="ARBA00023163"/>
    </source>
</evidence>